<dbReference type="Proteomes" id="UP000789508">
    <property type="component" value="Unassembled WGS sequence"/>
</dbReference>
<keyword evidence="3" id="KW-1185">Reference proteome</keyword>
<dbReference type="EMBL" id="CAJVPS010017768">
    <property type="protein sequence ID" value="CAG8694994.1"/>
    <property type="molecule type" value="Genomic_DNA"/>
</dbReference>
<feature type="region of interest" description="Disordered" evidence="1">
    <location>
        <begin position="558"/>
        <end position="578"/>
    </location>
</feature>
<evidence type="ECO:0000256" key="1">
    <source>
        <dbReference type="SAM" id="MobiDB-lite"/>
    </source>
</evidence>
<evidence type="ECO:0000313" key="3">
    <source>
        <dbReference type="Proteomes" id="UP000789508"/>
    </source>
</evidence>
<protein>
    <submittedName>
        <fullName evidence="2">11784_t:CDS:1</fullName>
    </submittedName>
</protein>
<sequence>MINVLSRQQEPQSNMWEQNFVDIPVFTRSNQDPIEWLEAVDRAFEANNIVGKRRLSVVGAYLLGLAAFWWMDRRNKEPKIQYWNNEFIPEQSFQRIDETVDQYATDVLVLFRRLMKVGNQYPEVIKAQMVVRGLRPDLYLAVGPFMPNTIQEAIDRAQMCKLTFGCELAFCGTVAIYNTVFGSLPQQPYSQQSWALPPQQVLQSKMPMQQSVPFQLQLLVTNSPSNMISPNSMGYRISLLQEQPGHIARDCLNVIRCDNENMNVLQTQILGNQSNIRNGDNIQTNDGSQIQAILLKWRTFVKPQELCEIGSTKETYEESTNVIHGELEHSSNLAEGNDLEEQNILGWYYQNDIGMIEENSDVKTLSKNNRKTLVGGGEYDKEEKCDLPKRLLEKEALQHECEKWIEKYSTSTVDGKSDGQFDPGGHNKQIGKEPSQLAEIKSSRGFCYQNGNGIEKENCKTLMYYQDMDELNNEKTDEDEDDKETLVDDDNWDEKVNVVLPERPLEREALYRKCEKWLRKVSEFRMTAYKEKELNKIEPTKEMFNRVYVERDKLSRRYGTSVKNSKSDGQADLGRNGNRNRKSLFVMNVELKEENREILVDENSNNDKRIKCRLKKNENKPEKRTPFRIGLVEIAVVTISACDLVDLVFDPGE</sequence>
<reference evidence="2" key="1">
    <citation type="submission" date="2021-06" db="EMBL/GenBank/DDBJ databases">
        <authorList>
            <person name="Kallberg Y."/>
            <person name="Tangrot J."/>
            <person name="Rosling A."/>
        </authorList>
    </citation>
    <scope>NUCLEOTIDE SEQUENCE</scope>
    <source>
        <strain evidence="2">FL130A</strain>
    </source>
</reference>
<evidence type="ECO:0000313" key="2">
    <source>
        <dbReference type="EMBL" id="CAG8694994.1"/>
    </source>
</evidence>
<organism evidence="2 3">
    <name type="scientific">Ambispora leptoticha</name>
    <dbReference type="NCBI Taxonomy" id="144679"/>
    <lineage>
        <taxon>Eukaryota</taxon>
        <taxon>Fungi</taxon>
        <taxon>Fungi incertae sedis</taxon>
        <taxon>Mucoromycota</taxon>
        <taxon>Glomeromycotina</taxon>
        <taxon>Glomeromycetes</taxon>
        <taxon>Archaeosporales</taxon>
        <taxon>Ambisporaceae</taxon>
        <taxon>Ambispora</taxon>
    </lineage>
</organism>
<gene>
    <name evidence="2" type="ORF">ALEPTO_LOCUS11350</name>
</gene>
<proteinExistence type="predicted"/>
<feature type="region of interest" description="Disordered" evidence="1">
    <location>
        <begin position="412"/>
        <end position="431"/>
    </location>
</feature>
<dbReference type="AlphaFoldDB" id="A0A9N9HIP6"/>
<comment type="caution">
    <text evidence="2">The sequence shown here is derived from an EMBL/GenBank/DDBJ whole genome shotgun (WGS) entry which is preliminary data.</text>
</comment>
<name>A0A9N9HIP6_9GLOM</name>
<dbReference type="OrthoDB" id="2444994at2759"/>
<accession>A0A9N9HIP6</accession>